<name>A0ABN2QEA7_9PSEU</name>
<feature type="transmembrane region" description="Helical" evidence="1">
    <location>
        <begin position="20"/>
        <end position="43"/>
    </location>
</feature>
<reference evidence="2 3" key="1">
    <citation type="journal article" date="2019" name="Int. J. Syst. Evol. Microbiol.">
        <title>The Global Catalogue of Microorganisms (GCM) 10K type strain sequencing project: providing services to taxonomists for standard genome sequencing and annotation.</title>
        <authorList>
            <consortium name="The Broad Institute Genomics Platform"/>
            <consortium name="The Broad Institute Genome Sequencing Center for Infectious Disease"/>
            <person name="Wu L."/>
            <person name="Ma J."/>
        </authorList>
    </citation>
    <scope>NUCLEOTIDE SEQUENCE [LARGE SCALE GENOMIC DNA]</scope>
    <source>
        <strain evidence="2 3">JCM 14545</strain>
    </source>
</reference>
<keyword evidence="1" id="KW-0812">Transmembrane</keyword>
<keyword evidence="1" id="KW-0472">Membrane</keyword>
<keyword evidence="3" id="KW-1185">Reference proteome</keyword>
<dbReference type="RefSeq" id="WP_215545933.1">
    <property type="nucleotide sequence ID" value="NZ_BAAANN010000006.1"/>
</dbReference>
<dbReference type="EMBL" id="BAAANN010000006">
    <property type="protein sequence ID" value="GAA1950495.1"/>
    <property type="molecule type" value="Genomic_DNA"/>
</dbReference>
<evidence type="ECO:0000313" key="2">
    <source>
        <dbReference type="EMBL" id="GAA1950495.1"/>
    </source>
</evidence>
<evidence type="ECO:0000313" key="3">
    <source>
        <dbReference type="Proteomes" id="UP001501116"/>
    </source>
</evidence>
<keyword evidence="1" id="KW-1133">Transmembrane helix</keyword>
<dbReference type="Proteomes" id="UP001501116">
    <property type="component" value="Unassembled WGS sequence"/>
</dbReference>
<protein>
    <submittedName>
        <fullName evidence="2">Uncharacterized protein</fullName>
    </submittedName>
</protein>
<sequence length="66" mass="7609">MLDGLSDWWDRAELWLAQLWFPLQFLLVIAVLGPLCLGLAWVIDKAVAKVAGWFASARREEPRRRS</sequence>
<proteinExistence type="predicted"/>
<accession>A0ABN2QEA7</accession>
<gene>
    <name evidence="2" type="ORF">GCM10009754_18970</name>
</gene>
<evidence type="ECO:0000256" key="1">
    <source>
        <dbReference type="SAM" id="Phobius"/>
    </source>
</evidence>
<organism evidence="2 3">
    <name type="scientific">Amycolatopsis minnesotensis</name>
    <dbReference type="NCBI Taxonomy" id="337894"/>
    <lineage>
        <taxon>Bacteria</taxon>
        <taxon>Bacillati</taxon>
        <taxon>Actinomycetota</taxon>
        <taxon>Actinomycetes</taxon>
        <taxon>Pseudonocardiales</taxon>
        <taxon>Pseudonocardiaceae</taxon>
        <taxon>Amycolatopsis</taxon>
    </lineage>
</organism>
<comment type="caution">
    <text evidence="2">The sequence shown here is derived from an EMBL/GenBank/DDBJ whole genome shotgun (WGS) entry which is preliminary data.</text>
</comment>